<dbReference type="InterPro" id="IPR012887">
    <property type="entry name" value="GDP_fucose_pyrophosphorylase"/>
</dbReference>
<feature type="domain" description="GHMP kinase C-terminal" evidence="8">
    <location>
        <begin position="862"/>
        <end position="940"/>
    </location>
</feature>
<keyword evidence="3" id="KW-0418">Kinase</keyword>
<comment type="caution">
    <text evidence="9">The sequence shown here is derived from an EMBL/GenBank/DDBJ whole genome shotgun (WGS) entry which is preliminary data.</text>
</comment>
<dbReference type="Pfam" id="PF08544">
    <property type="entry name" value="GHMP_kinases_C"/>
    <property type="match status" value="1"/>
</dbReference>
<evidence type="ECO:0000313" key="9">
    <source>
        <dbReference type="EMBL" id="EHB93006.1"/>
    </source>
</evidence>
<dbReference type="SUPFAM" id="SSF54211">
    <property type="entry name" value="Ribosomal protein S5 domain 2-like"/>
    <property type="match status" value="1"/>
</dbReference>
<evidence type="ECO:0000313" key="10">
    <source>
        <dbReference type="Proteomes" id="UP000006008"/>
    </source>
</evidence>
<evidence type="ECO:0000256" key="1">
    <source>
        <dbReference type="ARBA" id="ARBA00022679"/>
    </source>
</evidence>
<evidence type="ECO:0000259" key="6">
    <source>
        <dbReference type="Pfam" id="PF00288"/>
    </source>
</evidence>
<evidence type="ECO:0000256" key="5">
    <source>
        <dbReference type="ARBA" id="ARBA00038121"/>
    </source>
</evidence>
<dbReference type="InterPro" id="IPR013750">
    <property type="entry name" value="GHMP_kinase_C_dom"/>
</dbReference>
<dbReference type="InterPro" id="IPR036554">
    <property type="entry name" value="GHMP_kinase_C_sf"/>
</dbReference>
<organism evidence="9 10">
    <name type="scientific">Alistipes indistinctus YIT 12060</name>
    <dbReference type="NCBI Taxonomy" id="742725"/>
    <lineage>
        <taxon>Bacteria</taxon>
        <taxon>Pseudomonadati</taxon>
        <taxon>Bacteroidota</taxon>
        <taxon>Bacteroidia</taxon>
        <taxon>Bacteroidales</taxon>
        <taxon>Rikenellaceae</taxon>
        <taxon>Alistipes</taxon>
    </lineage>
</organism>
<feature type="domain" description="GHMP kinase N-terminal" evidence="6">
    <location>
        <begin position="707"/>
        <end position="782"/>
    </location>
</feature>
<dbReference type="Pfam" id="PF07959">
    <property type="entry name" value="Fucose_pyrophosphorylase"/>
    <property type="match status" value="2"/>
</dbReference>
<dbReference type="NCBIfam" id="NF009948">
    <property type="entry name" value="PRK13412.1"/>
    <property type="match status" value="1"/>
</dbReference>
<dbReference type="SUPFAM" id="SSF55060">
    <property type="entry name" value="GHMP Kinase, C-terminal domain"/>
    <property type="match status" value="1"/>
</dbReference>
<evidence type="ECO:0000259" key="8">
    <source>
        <dbReference type="Pfam" id="PF08544"/>
    </source>
</evidence>
<reference evidence="9 10" key="1">
    <citation type="submission" date="2011-08" db="EMBL/GenBank/DDBJ databases">
        <title>The Genome Sequence of Alistipes indistinctus YIT 12060.</title>
        <authorList>
            <consortium name="The Broad Institute Genome Sequencing Platform"/>
            <person name="Earl A."/>
            <person name="Ward D."/>
            <person name="Feldgarden M."/>
            <person name="Gevers D."/>
            <person name="Morotomi M."/>
            <person name="Young S.K."/>
            <person name="Zeng Q."/>
            <person name="Gargeya S."/>
            <person name="Fitzgerald M."/>
            <person name="Haas B."/>
            <person name="Abouelleil A."/>
            <person name="Alvarado L."/>
            <person name="Arachchi H.M."/>
            <person name="Berlin A."/>
            <person name="Brown A."/>
            <person name="Chapman S.B."/>
            <person name="Chen Z."/>
            <person name="Dunbar C."/>
            <person name="Freedman E."/>
            <person name="Gearin G."/>
            <person name="Gellesch M."/>
            <person name="Goldberg J."/>
            <person name="Griggs A."/>
            <person name="Gujja S."/>
            <person name="Heiman D."/>
            <person name="Howarth C."/>
            <person name="Larson L."/>
            <person name="Lui A."/>
            <person name="MacDonald P.J.P."/>
            <person name="Montmayeur A."/>
            <person name="Murphy C."/>
            <person name="Neiman D."/>
            <person name="Pearson M."/>
            <person name="Priest M."/>
            <person name="Roberts A."/>
            <person name="Saif S."/>
            <person name="Shea T."/>
            <person name="Shenoy N."/>
            <person name="Sisk P."/>
            <person name="Stolte C."/>
            <person name="Sykes S."/>
            <person name="Wortman J."/>
            <person name="Nusbaum C."/>
            <person name="Birren B."/>
        </authorList>
    </citation>
    <scope>NUCLEOTIDE SEQUENCE [LARGE SCALE GENOMIC DNA]</scope>
    <source>
        <strain evidence="9 10">YIT 12060</strain>
    </source>
</reference>
<name>G5H6J5_9BACT</name>
<dbReference type="Proteomes" id="UP000006008">
    <property type="component" value="Unassembled WGS sequence"/>
</dbReference>
<gene>
    <name evidence="9" type="ORF">HMPREF9450_00555</name>
</gene>
<dbReference type="InterPro" id="IPR006204">
    <property type="entry name" value="GHMP_kinase_N_dom"/>
</dbReference>
<dbReference type="EMBL" id="ADLD01000005">
    <property type="protein sequence ID" value="EHB93006.1"/>
    <property type="molecule type" value="Genomic_DNA"/>
</dbReference>
<dbReference type="STRING" id="742725.HMPREF9450_00555"/>
<dbReference type="GO" id="GO:0042352">
    <property type="term" value="P:GDP-L-fucose salvage"/>
    <property type="evidence" value="ECO:0007669"/>
    <property type="project" value="TreeGrafter"/>
</dbReference>
<dbReference type="InterPro" id="IPR052203">
    <property type="entry name" value="GHMP_Kinase-Related"/>
</dbReference>
<evidence type="ECO:0000256" key="4">
    <source>
        <dbReference type="ARBA" id="ARBA00022840"/>
    </source>
</evidence>
<dbReference type="GO" id="GO:0005524">
    <property type="term" value="F:ATP binding"/>
    <property type="evidence" value="ECO:0007669"/>
    <property type="project" value="UniProtKB-KW"/>
</dbReference>
<dbReference type="AlphaFoldDB" id="G5H6J5"/>
<feature type="domain" description="GDP-fucose pyrophosphorylase" evidence="7">
    <location>
        <begin position="81"/>
        <end position="258"/>
    </location>
</feature>
<dbReference type="PATRIC" id="fig|742725.3.peg.605"/>
<proteinExistence type="inferred from homology"/>
<evidence type="ECO:0000256" key="2">
    <source>
        <dbReference type="ARBA" id="ARBA00022741"/>
    </source>
</evidence>
<accession>G5H6J5</accession>
<protein>
    <recommendedName>
        <fullName evidence="11">Bifunctional fucokinase/L-fucose-1-P-guanylyltransferase</fullName>
    </recommendedName>
</protein>
<dbReference type="Gene3D" id="3.30.230.120">
    <property type="match status" value="1"/>
</dbReference>
<feature type="domain" description="GDP-fucose pyrophosphorylase" evidence="7">
    <location>
        <begin position="272"/>
        <end position="443"/>
    </location>
</feature>
<dbReference type="PANTHER" id="PTHR32463">
    <property type="entry name" value="L-FUCOSE KINASE"/>
    <property type="match status" value="1"/>
</dbReference>
<keyword evidence="4" id="KW-0067">ATP-binding</keyword>
<dbReference type="Pfam" id="PF00288">
    <property type="entry name" value="GHMP_kinases_N"/>
    <property type="match status" value="1"/>
</dbReference>
<dbReference type="PANTHER" id="PTHR32463:SF0">
    <property type="entry name" value="L-FUCOSE KINASE"/>
    <property type="match status" value="1"/>
</dbReference>
<evidence type="ECO:0000256" key="3">
    <source>
        <dbReference type="ARBA" id="ARBA00022777"/>
    </source>
</evidence>
<dbReference type="InterPro" id="IPR020568">
    <property type="entry name" value="Ribosomal_Su5_D2-typ_SF"/>
</dbReference>
<sequence length="963" mass="107140">MIKKLLSLPANLVGSFHNIEHADPNEWFCTSDPSGTKVGSGGGTAWLLEQSYRHDTDSSAIAPESREVPNRQVIPWLAANKRIILHAGGQSRRLPAYAPSGKILTPIPVFRWARGQRIDQNLLELQLPLLEQMISEAPRNINTLIASGDVYIRSTQPLAPIPDVDIVCYGLWGDPSLATNHGVFISDRNSPNTLKYMLQKPSVTVLDELIESHLFLMDIGIWLLSDRAVELLIRKSHNRPDGEIGYYDLYSDFGLALGEEPSRPDPEIGSLSVAILPLEGGEFYHYGTSRELISSTLALQNLIADQREIKQRKVKPHPAIFTQNANVDLTFTSGNAQVWIENSCIGNGWHLSDHHILTGIPENNWQIDIPAGVCVDIVPVGERQYAVRPYGFNDPFKGDVRAEETVWMGNKLTDWCKERNLAFSACGETGTDLQNAPLFPLCDSAREIETVLRFMIGEPGEGSGRQLWLEREKLSADEISNRANLVRLYAQRDYFRSRNLPMLAANYRKSVFYQLNLDDAARQYATHGLPLPAELSEQESPLVRMHDLMFRSKAIQQEQPGQADAYERQAFGLLSETIIRTAAGRKREPRLTIHPDQIVWSRCPVRIDLAGGWTDTPPQCFLEGGHVVNIAIELNGQPPIQIYIKPCREFHIVFRSIDLGNAERVRTWEELQQFTTVGSPFSIPKAAVALAGFLPRFCSRSYSSLEAQLKEFGSGFEVTLLSAIPAGSGLGTSSILAATVLGALNDFCGLAWDKNDICQQSLILEQLLTTGGGWQDQYGGVFHGVKLLQTVPGTGQTPAIRWTPNFLFSDPAHKECHLLYYTGITRVAKNILADIVRNMFLNTTEQLDLLYAMKQHALETFDAIQAGDFDRLGHLVGKTWEQNKRLDAGTNPPQVDAIIDRIKDYILGCKLPGAGGGGYLYMIAKDPGAARRIREILTRNPPNDKARFVEMVISMTGLQTSRS</sequence>
<keyword evidence="2" id="KW-0547">Nucleotide-binding</keyword>
<dbReference type="OrthoDB" id="9812992at2"/>
<comment type="similarity">
    <text evidence="5">Belongs to the GHMP kinase family.</text>
</comment>
<keyword evidence="10" id="KW-1185">Reference proteome</keyword>
<dbReference type="GO" id="GO:0050201">
    <property type="term" value="F:fucokinase activity"/>
    <property type="evidence" value="ECO:0007669"/>
    <property type="project" value="TreeGrafter"/>
</dbReference>
<dbReference type="HOGENOM" id="CLU_006983_1_1_10"/>
<evidence type="ECO:0000259" key="7">
    <source>
        <dbReference type="Pfam" id="PF07959"/>
    </source>
</evidence>
<dbReference type="eggNOG" id="COG2605">
    <property type="taxonomic scope" value="Bacteria"/>
</dbReference>
<evidence type="ECO:0008006" key="11">
    <source>
        <dbReference type="Google" id="ProtNLM"/>
    </source>
</evidence>
<dbReference type="PRINTS" id="PR00959">
    <property type="entry name" value="MEVGALKINASE"/>
</dbReference>
<keyword evidence="1" id="KW-0808">Transferase</keyword>